<dbReference type="Proteomes" id="UP000268350">
    <property type="component" value="Unassembled WGS sequence"/>
</dbReference>
<dbReference type="InterPro" id="IPR021713">
    <property type="entry name" value="Folliculin"/>
</dbReference>
<dbReference type="GO" id="GO:0005829">
    <property type="term" value="C:cytosol"/>
    <property type="evidence" value="ECO:0007669"/>
    <property type="project" value="UniProtKB-SubCell"/>
</dbReference>
<feature type="region of interest" description="Disordered" evidence="16">
    <location>
        <begin position="197"/>
        <end position="217"/>
    </location>
</feature>
<evidence type="ECO:0000256" key="11">
    <source>
        <dbReference type="ARBA" id="ARBA00023136"/>
    </source>
</evidence>
<keyword evidence="11" id="KW-0472">Membrane</keyword>
<keyword evidence="10" id="KW-0963">Cytoplasm</keyword>
<evidence type="ECO:0000256" key="12">
    <source>
        <dbReference type="ARBA" id="ARBA00023212"/>
    </source>
</evidence>
<keyword evidence="13" id="KW-0458">Lysosome</keyword>
<protein>
    <recommendedName>
        <fullName evidence="8">Folliculin</fullName>
    </recommendedName>
</protein>
<evidence type="ECO:0000256" key="10">
    <source>
        <dbReference type="ARBA" id="ARBA00022490"/>
    </source>
</evidence>
<dbReference type="GO" id="GO:0005813">
    <property type="term" value="C:centrosome"/>
    <property type="evidence" value="ECO:0007669"/>
    <property type="project" value="UniProtKB-SubCell"/>
</dbReference>
<evidence type="ECO:0000256" key="14">
    <source>
        <dbReference type="ARBA" id="ARBA00023242"/>
    </source>
</evidence>
<dbReference type="OrthoDB" id="5599713at2759"/>
<evidence type="ECO:0000256" key="6">
    <source>
        <dbReference type="ARBA" id="ARBA00004656"/>
    </source>
</evidence>
<dbReference type="AlphaFoldDB" id="A0A3B0JS97"/>
<dbReference type="Pfam" id="PF11704">
    <property type="entry name" value="Folliculin"/>
    <property type="match status" value="1"/>
</dbReference>
<evidence type="ECO:0000313" key="19">
    <source>
        <dbReference type="Proteomes" id="UP000268350"/>
    </source>
</evidence>
<evidence type="ECO:0000256" key="4">
    <source>
        <dbReference type="ARBA" id="ARBA00004300"/>
    </source>
</evidence>
<evidence type="ECO:0000256" key="3">
    <source>
        <dbReference type="ARBA" id="ARBA00004186"/>
    </source>
</evidence>
<dbReference type="PANTHER" id="PTHR31441:SF2">
    <property type="entry name" value="FOLLICULIN"/>
    <property type="match status" value="1"/>
</dbReference>
<feature type="compositionally biased region" description="Basic and acidic residues" evidence="16">
    <location>
        <begin position="202"/>
        <end position="216"/>
    </location>
</feature>
<name>A0A3B0JS97_DROGU</name>
<dbReference type="Pfam" id="PF16692">
    <property type="entry name" value="Folliculin_C"/>
    <property type="match status" value="1"/>
</dbReference>
<dbReference type="InterPro" id="IPR037520">
    <property type="entry name" value="Folliculin/SMCR8_longin"/>
</dbReference>
<dbReference type="PANTHER" id="PTHR31441">
    <property type="entry name" value="FOLLICULIN FAMILY MEMBER"/>
    <property type="match status" value="1"/>
</dbReference>
<dbReference type="GO" id="GO:0005819">
    <property type="term" value="C:spindle"/>
    <property type="evidence" value="ECO:0007669"/>
    <property type="project" value="UniProtKB-SubCell"/>
</dbReference>
<feature type="domain" description="UDENN FLCN/SMCR8-type" evidence="17">
    <location>
        <begin position="81"/>
        <end position="497"/>
    </location>
</feature>
<dbReference type="InterPro" id="IPR037521">
    <property type="entry name" value="FLCN/SMCR8_DENN"/>
</dbReference>
<dbReference type="InterPro" id="IPR032035">
    <property type="entry name" value="Folliculin_DENN"/>
</dbReference>
<gene>
    <name evidence="18" type="ORF">DGUA_6G006719</name>
</gene>
<evidence type="ECO:0000256" key="8">
    <source>
        <dbReference type="ARBA" id="ARBA00021824"/>
    </source>
</evidence>
<evidence type="ECO:0000256" key="15">
    <source>
        <dbReference type="ARBA" id="ARBA00023273"/>
    </source>
</evidence>
<evidence type="ECO:0000256" key="2">
    <source>
        <dbReference type="ARBA" id="ARBA00004138"/>
    </source>
</evidence>
<comment type="similarity">
    <text evidence="7">Belongs to the folliculin family.</text>
</comment>
<dbReference type="GO" id="GO:0000122">
    <property type="term" value="P:negative regulation of transcription by RNA polymerase II"/>
    <property type="evidence" value="ECO:0007669"/>
    <property type="project" value="TreeGrafter"/>
</dbReference>
<comment type="subcellular location">
    <subcellularLocation>
        <location evidence="2">Cell projection</location>
        <location evidence="2">Cilium</location>
    </subcellularLocation>
    <subcellularLocation>
        <location evidence="4">Cytoplasm</location>
        <location evidence="4">Cytoskeleton</location>
        <location evidence="4">Microtubule organizing center</location>
        <location evidence="4">Centrosome</location>
    </subcellularLocation>
    <subcellularLocation>
        <location evidence="3">Cytoplasm</location>
        <location evidence="3">Cytoskeleton</location>
        <location evidence="3">Spindle</location>
    </subcellularLocation>
    <subcellularLocation>
        <location evidence="5">Cytoplasm</location>
        <location evidence="5">Cytosol</location>
    </subcellularLocation>
    <subcellularLocation>
        <location evidence="6">Lysosome membrane</location>
    </subcellularLocation>
    <subcellularLocation>
        <location evidence="1">Nucleus</location>
    </subcellularLocation>
</comment>
<evidence type="ECO:0000313" key="18">
    <source>
        <dbReference type="EMBL" id="SPP76226.1"/>
    </source>
</evidence>
<dbReference type="GO" id="GO:1904263">
    <property type="term" value="P:positive regulation of TORC1 signaling"/>
    <property type="evidence" value="ECO:0007669"/>
    <property type="project" value="TreeGrafter"/>
</dbReference>
<dbReference type="GO" id="GO:0005634">
    <property type="term" value="C:nucleus"/>
    <property type="evidence" value="ECO:0007669"/>
    <property type="project" value="UniProtKB-SubCell"/>
</dbReference>
<dbReference type="GO" id="GO:0005096">
    <property type="term" value="F:GTPase activator activity"/>
    <property type="evidence" value="ECO:0007669"/>
    <property type="project" value="UniProtKB-KW"/>
</dbReference>
<dbReference type="OMA" id="WKNKVTC"/>
<evidence type="ECO:0000256" key="13">
    <source>
        <dbReference type="ARBA" id="ARBA00023228"/>
    </source>
</evidence>
<dbReference type="STRING" id="7266.A0A3B0JS97"/>
<organism evidence="18 19">
    <name type="scientific">Drosophila guanche</name>
    <name type="common">Fruit fly</name>
    <dbReference type="NCBI Taxonomy" id="7266"/>
    <lineage>
        <taxon>Eukaryota</taxon>
        <taxon>Metazoa</taxon>
        <taxon>Ecdysozoa</taxon>
        <taxon>Arthropoda</taxon>
        <taxon>Hexapoda</taxon>
        <taxon>Insecta</taxon>
        <taxon>Pterygota</taxon>
        <taxon>Neoptera</taxon>
        <taxon>Endopterygota</taxon>
        <taxon>Diptera</taxon>
        <taxon>Brachycera</taxon>
        <taxon>Muscomorpha</taxon>
        <taxon>Ephydroidea</taxon>
        <taxon>Drosophilidae</taxon>
        <taxon>Drosophila</taxon>
        <taxon>Sophophora</taxon>
    </lineage>
</organism>
<dbReference type="InterPro" id="IPR044886">
    <property type="entry name" value="FLCN_DENN_C_sf"/>
</dbReference>
<sequence length="497" mass="56427">MSTIALIYNEIPVKPWHWALDWSAKNIKAPMNAVIALCHFCEAHGPCAIFCTQTLRDTKIEELPLEQNQSQSQKTCSACNYSMGRNNSGIYSKDTESGATFVSTRVAVLTEVATLVKQAAVLSLSNGIDSNKDGEFVFFGDSTRGHILSHKFRVGDMQARGYFQLYSIIVLMKDKYFLLNTKPFLAEHLKKVSSELQAGANKTKEAEERRQSERQRRLSGVPFLMHSSRSLLELTGEENVFAQLHSHFSWLLLAGSRFLTEHVTFGNLPWLPHQSSGRPPAQRLTYNSSTLPMIQKYEESIDDPDQEEFFSLRHIKKVVRKEEFATVCYCALTGVKIIVRGAPERTFRFMVCLKKLLPEPMHNLMRIDAQHQHSISSEYKIISVSNDIAVPIASASVFRIDFLDKQVNGHEVSVKWPGELPRKLPDLMVKLLKAVEEKNFTELVLNKQTKVLIEEWKNKATCLNHAKSSSVQVKLKKVLGVQPQDQPLINYWSTHLH</sequence>
<keyword evidence="9" id="KW-0343">GTPase activation</keyword>
<dbReference type="PROSITE" id="PS51834">
    <property type="entry name" value="DENN_FLCN_SMCR8"/>
    <property type="match status" value="1"/>
</dbReference>
<evidence type="ECO:0000256" key="5">
    <source>
        <dbReference type="ARBA" id="ARBA00004514"/>
    </source>
</evidence>
<keyword evidence="14" id="KW-0539">Nucleus</keyword>
<keyword evidence="19" id="KW-1185">Reference proteome</keyword>
<evidence type="ECO:0000256" key="16">
    <source>
        <dbReference type="SAM" id="MobiDB-lite"/>
    </source>
</evidence>
<proteinExistence type="inferred from homology"/>
<reference evidence="19" key="1">
    <citation type="submission" date="2018-01" db="EMBL/GenBank/DDBJ databases">
        <authorList>
            <person name="Alioto T."/>
            <person name="Alioto T."/>
        </authorList>
    </citation>
    <scope>NUCLEOTIDE SEQUENCE [LARGE SCALE GENOMIC DNA]</scope>
</reference>
<dbReference type="GO" id="GO:0005929">
    <property type="term" value="C:cilium"/>
    <property type="evidence" value="ECO:0007669"/>
    <property type="project" value="UniProtKB-SubCell"/>
</dbReference>
<evidence type="ECO:0000259" key="17">
    <source>
        <dbReference type="PROSITE" id="PS51834"/>
    </source>
</evidence>
<evidence type="ECO:0000256" key="1">
    <source>
        <dbReference type="ARBA" id="ARBA00004123"/>
    </source>
</evidence>
<keyword evidence="15" id="KW-0966">Cell projection</keyword>
<dbReference type="Gene3D" id="3.40.50.12430">
    <property type="match status" value="1"/>
</dbReference>
<evidence type="ECO:0000256" key="7">
    <source>
        <dbReference type="ARBA" id="ARBA00009987"/>
    </source>
</evidence>
<accession>A0A3B0JS97</accession>
<keyword evidence="12" id="KW-0206">Cytoskeleton</keyword>
<dbReference type="EMBL" id="OUUW01000002">
    <property type="protein sequence ID" value="SPP76226.1"/>
    <property type="molecule type" value="Genomic_DNA"/>
</dbReference>
<dbReference type="GO" id="GO:0005765">
    <property type="term" value="C:lysosomal membrane"/>
    <property type="evidence" value="ECO:0007669"/>
    <property type="project" value="UniProtKB-SubCell"/>
</dbReference>
<evidence type="ECO:0000256" key="9">
    <source>
        <dbReference type="ARBA" id="ARBA00022468"/>
    </source>
</evidence>
<dbReference type="Gene3D" id="1.10.10.1730">
    <property type="entry name" value="Folliculin"/>
    <property type="match status" value="1"/>
</dbReference>